<dbReference type="EMBL" id="LR743592">
    <property type="protein sequence ID" value="CAA2620859.1"/>
    <property type="molecule type" value="Genomic_DNA"/>
</dbReference>
<evidence type="ECO:0000313" key="1">
    <source>
        <dbReference type="EMBL" id="CAA2620859.1"/>
    </source>
</evidence>
<name>A0A7I8KGQ0_SPIIN</name>
<dbReference type="Proteomes" id="UP000663760">
    <property type="component" value="Chromosome 5"/>
</dbReference>
<evidence type="ECO:0000313" key="2">
    <source>
        <dbReference type="EMBL" id="CAA7396969.1"/>
    </source>
</evidence>
<accession>A0A7I8KGQ0</accession>
<reference evidence="2" key="1">
    <citation type="submission" date="2020-02" db="EMBL/GenBank/DDBJ databases">
        <authorList>
            <person name="Scholz U."/>
            <person name="Mascher M."/>
            <person name="Fiebig A."/>
        </authorList>
    </citation>
    <scope>NUCLEOTIDE SEQUENCE</scope>
</reference>
<evidence type="ECO:0000313" key="3">
    <source>
        <dbReference type="Proteomes" id="UP000663760"/>
    </source>
</evidence>
<sequence length="31" mass="3541">MYKRSRICYGNLRPFSFPPDTVTIDPPNPSA</sequence>
<keyword evidence="3" id="KW-1185">Reference proteome</keyword>
<gene>
    <name evidence="1" type="ORF">SI7747_05007028</name>
    <name evidence="2" type="ORF">SI8410_05007632</name>
</gene>
<dbReference type="AlphaFoldDB" id="A0A7I8KGQ0"/>
<dbReference type="EMBL" id="LR746268">
    <property type="protein sequence ID" value="CAA7396969.1"/>
    <property type="molecule type" value="Genomic_DNA"/>
</dbReference>
<organism evidence="2 3">
    <name type="scientific">Spirodela intermedia</name>
    <name type="common">Intermediate duckweed</name>
    <dbReference type="NCBI Taxonomy" id="51605"/>
    <lineage>
        <taxon>Eukaryota</taxon>
        <taxon>Viridiplantae</taxon>
        <taxon>Streptophyta</taxon>
        <taxon>Embryophyta</taxon>
        <taxon>Tracheophyta</taxon>
        <taxon>Spermatophyta</taxon>
        <taxon>Magnoliopsida</taxon>
        <taxon>Liliopsida</taxon>
        <taxon>Araceae</taxon>
        <taxon>Lemnoideae</taxon>
        <taxon>Spirodela</taxon>
    </lineage>
</organism>
<protein>
    <submittedName>
        <fullName evidence="2">Uncharacterized protein</fullName>
    </submittedName>
</protein>
<proteinExistence type="predicted"/>